<protein>
    <recommendedName>
        <fullName evidence="4">DUF4185 domain-containing protein</fullName>
    </recommendedName>
</protein>
<accession>A0A543IF91</accession>
<gene>
    <name evidence="2" type="ORF">FHX41_2940</name>
</gene>
<reference evidence="2 3" key="1">
    <citation type="submission" date="2019-06" db="EMBL/GenBank/DDBJ databases">
        <title>Sequencing the genomes of 1000 actinobacteria strains.</title>
        <authorList>
            <person name="Klenk H.-P."/>
        </authorList>
    </citation>
    <scope>NUCLEOTIDE SEQUENCE [LARGE SCALE GENOMIC DNA]</scope>
    <source>
        <strain evidence="2 3">DSM 45043</strain>
    </source>
</reference>
<name>A0A543IF91_9ACTN</name>
<dbReference type="Proteomes" id="UP000316706">
    <property type="component" value="Unassembled WGS sequence"/>
</dbReference>
<evidence type="ECO:0000256" key="1">
    <source>
        <dbReference type="SAM" id="MobiDB-lite"/>
    </source>
</evidence>
<sequence>MIRHVPRVRVALIAAAVAVLLGAVVAVAVGTSSSPPGRVPPARVLSAYETAAPGNAIDRDCGFSAPLPGSPGRLLWLFCDTVWEGDRPGLWLGTTAATGPAVPGRVPGELTELPTPHGDPHARPSHRRPGGRSPSEGRARPPQGMLAPPPGLVLPGGGTCQVPDVAYGASWASGAARPPGGDTLLITYTDVCVHGATISVQGFGVVGYRPGGNVLTGRTRLFSSPGGLPFQHNLGSPVFAGGHLYLFASVCDTSAFGICHGGRVTLARVPADPAAWRDPGAYRYWTPEGWTPDAAQARTVVVGAAPYLIHVADYSAVGQGLVMVEQRGLDGRFRLWRAPAPEGPWTAAGDRIVPCSGGSGLNQCRALIGHPALSTRDALMLSYYDPADRHINARAVPW</sequence>
<comment type="caution">
    <text evidence="2">The sequence shown here is derived from an EMBL/GenBank/DDBJ whole genome shotgun (WGS) entry which is preliminary data.</text>
</comment>
<feature type="region of interest" description="Disordered" evidence="1">
    <location>
        <begin position="94"/>
        <end position="150"/>
    </location>
</feature>
<evidence type="ECO:0008006" key="4">
    <source>
        <dbReference type="Google" id="ProtNLM"/>
    </source>
</evidence>
<keyword evidence="3" id="KW-1185">Reference proteome</keyword>
<dbReference type="OrthoDB" id="3205711at2"/>
<proteinExistence type="predicted"/>
<dbReference type="AlphaFoldDB" id="A0A543IF91"/>
<organism evidence="2 3">
    <name type="scientific">Actinomadura hallensis</name>
    <dbReference type="NCBI Taxonomy" id="337895"/>
    <lineage>
        <taxon>Bacteria</taxon>
        <taxon>Bacillati</taxon>
        <taxon>Actinomycetota</taxon>
        <taxon>Actinomycetes</taxon>
        <taxon>Streptosporangiales</taxon>
        <taxon>Thermomonosporaceae</taxon>
        <taxon>Actinomadura</taxon>
    </lineage>
</organism>
<evidence type="ECO:0000313" key="2">
    <source>
        <dbReference type="EMBL" id="TQM69252.1"/>
    </source>
</evidence>
<dbReference type="RefSeq" id="WP_141969260.1">
    <property type="nucleotide sequence ID" value="NZ_VFPO01000001.1"/>
</dbReference>
<evidence type="ECO:0000313" key="3">
    <source>
        <dbReference type="Proteomes" id="UP000316706"/>
    </source>
</evidence>
<dbReference type="EMBL" id="VFPO01000001">
    <property type="protein sequence ID" value="TQM69252.1"/>
    <property type="molecule type" value="Genomic_DNA"/>
</dbReference>
<feature type="compositionally biased region" description="Low complexity" evidence="1">
    <location>
        <begin position="131"/>
        <end position="142"/>
    </location>
</feature>